<dbReference type="EMBL" id="JBJQOH010000004">
    <property type="protein sequence ID" value="KAL3687633.1"/>
    <property type="molecule type" value="Genomic_DNA"/>
</dbReference>
<protein>
    <submittedName>
        <fullName evidence="5">Uncharacterized protein</fullName>
    </submittedName>
</protein>
<comment type="similarity">
    <text evidence="2">Belongs to the eukaryotic/archaeal RNase P protein component 3 family.</text>
</comment>
<evidence type="ECO:0000256" key="3">
    <source>
        <dbReference type="ARBA" id="ARBA00022694"/>
    </source>
</evidence>
<reference evidence="5 6" key="1">
    <citation type="submission" date="2024-09" db="EMBL/GenBank/DDBJ databases">
        <title>Chromosome-scale assembly of Riccia sorocarpa.</title>
        <authorList>
            <person name="Paukszto L."/>
        </authorList>
    </citation>
    <scope>NUCLEOTIDE SEQUENCE [LARGE SCALE GENOMIC DNA]</scope>
    <source>
        <strain evidence="5">LP-2024</strain>
        <tissue evidence="5">Aerial parts of the thallus</tissue>
    </source>
</reference>
<dbReference type="Gene3D" id="3.20.20.140">
    <property type="entry name" value="Metal-dependent hydrolases"/>
    <property type="match status" value="1"/>
</dbReference>
<comment type="caution">
    <text evidence="5">The sequence shown here is derived from an EMBL/GenBank/DDBJ whole genome shotgun (WGS) entry which is preliminary data.</text>
</comment>
<proteinExistence type="inferred from homology"/>
<dbReference type="GO" id="GO:0008033">
    <property type="term" value="P:tRNA processing"/>
    <property type="evidence" value="ECO:0007669"/>
    <property type="project" value="UniProtKB-KW"/>
</dbReference>
<evidence type="ECO:0000313" key="5">
    <source>
        <dbReference type="EMBL" id="KAL3687633.1"/>
    </source>
</evidence>
<name>A0ABD3H803_9MARC</name>
<dbReference type="SUPFAM" id="SSF89550">
    <property type="entry name" value="PHP domain-like"/>
    <property type="match status" value="1"/>
</dbReference>
<dbReference type="GO" id="GO:0005634">
    <property type="term" value="C:nucleus"/>
    <property type="evidence" value="ECO:0007669"/>
    <property type="project" value="UniProtKB-SubCell"/>
</dbReference>
<accession>A0ABD3H803</accession>
<feature type="region of interest" description="Disordered" evidence="4">
    <location>
        <begin position="341"/>
        <end position="392"/>
    </location>
</feature>
<dbReference type="PANTHER" id="PTHR13031">
    <property type="entry name" value="RIBONUCLEASE P SUBUNIT P30"/>
    <property type="match status" value="1"/>
</dbReference>
<dbReference type="PANTHER" id="PTHR13031:SF0">
    <property type="entry name" value="RIBONUCLEASE P PROTEIN SUBUNIT P30"/>
    <property type="match status" value="1"/>
</dbReference>
<evidence type="ECO:0000313" key="6">
    <source>
        <dbReference type="Proteomes" id="UP001633002"/>
    </source>
</evidence>
<feature type="compositionally biased region" description="Low complexity" evidence="4">
    <location>
        <begin position="348"/>
        <end position="361"/>
    </location>
</feature>
<evidence type="ECO:0000256" key="2">
    <source>
        <dbReference type="ARBA" id="ARBA00007331"/>
    </source>
</evidence>
<sequence>MFYDLNMQVDGVGDLARRELLAMAVQLGYSGIAANHVVTGHLGETDRCRIRPLELQTILSAAPGVAESAKFHRKLLGVPPGQPFRQFSRITLHIDNQNQANAVNSANPVLKSYDLVAVRPANQKMFNLACSQLEVDMISLDFTQRLPIRLKPQLVKAAVERGIYFEICYGRALLDPKARRELFINSKHLQEGARGRNIIVCSGARRPMEMRGPNDVANMATLFGFSQEQAKNSVSRTCKSLLLHGVSRKTYKGAIYVERIPTQSKTSSGPFDVPFDWDPLTMGGGSAEIFPEPETPPISKSTPLVEEVKLAFSEADGQDNGSVQSLSGLAAAETINPRANIPRPNLVATKTTAAAASARTTGNQLRRGNAVLGADSEEGQDKSKAKRRKKKR</sequence>
<comment type="subcellular location">
    <subcellularLocation>
        <location evidence="1">Nucleus</location>
    </subcellularLocation>
</comment>
<dbReference type="AlphaFoldDB" id="A0ABD3H803"/>
<evidence type="ECO:0000256" key="4">
    <source>
        <dbReference type="SAM" id="MobiDB-lite"/>
    </source>
</evidence>
<keyword evidence="3" id="KW-0819">tRNA processing</keyword>
<organism evidence="5 6">
    <name type="scientific">Riccia sorocarpa</name>
    <dbReference type="NCBI Taxonomy" id="122646"/>
    <lineage>
        <taxon>Eukaryota</taxon>
        <taxon>Viridiplantae</taxon>
        <taxon>Streptophyta</taxon>
        <taxon>Embryophyta</taxon>
        <taxon>Marchantiophyta</taxon>
        <taxon>Marchantiopsida</taxon>
        <taxon>Marchantiidae</taxon>
        <taxon>Marchantiales</taxon>
        <taxon>Ricciaceae</taxon>
        <taxon>Riccia</taxon>
    </lineage>
</organism>
<keyword evidence="6" id="KW-1185">Reference proteome</keyword>
<gene>
    <name evidence="5" type="ORF">R1sor_013942</name>
</gene>
<dbReference type="InterPro" id="IPR016195">
    <property type="entry name" value="Pol/histidinol_Pase-like"/>
</dbReference>
<dbReference type="Pfam" id="PF01876">
    <property type="entry name" value="RNase_P_p30"/>
    <property type="match status" value="1"/>
</dbReference>
<dbReference type="Proteomes" id="UP001633002">
    <property type="component" value="Unassembled WGS sequence"/>
</dbReference>
<evidence type="ECO:0000256" key="1">
    <source>
        <dbReference type="ARBA" id="ARBA00004123"/>
    </source>
</evidence>
<dbReference type="InterPro" id="IPR002738">
    <property type="entry name" value="RNase_P_p30"/>
</dbReference>